<dbReference type="SMART" id="SM00901">
    <property type="entry name" value="FRG"/>
    <property type="match status" value="1"/>
</dbReference>
<evidence type="ECO:0000313" key="3">
    <source>
        <dbReference type="EMBL" id="NYD68279.1"/>
    </source>
</evidence>
<dbReference type="Pfam" id="PF08867">
    <property type="entry name" value="FRG"/>
    <property type="match status" value="1"/>
</dbReference>
<name>A0A4Q2M973_9MICO</name>
<dbReference type="OrthoDB" id="9816036at2"/>
<evidence type="ECO:0000256" key="1">
    <source>
        <dbReference type="SAM" id="MobiDB-lite"/>
    </source>
</evidence>
<keyword evidence="5" id="KW-1185">Reference proteome</keyword>
<evidence type="ECO:0000313" key="4">
    <source>
        <dbReference type="EMBL" id="RXZ85660.1"/>
    </source>
</evidence>
<dbReference type="Proteomes" id="UP000292686">
    <property type="component" value="Unassembled WGS sequence"/>
</dbReference>
<feature type="domain" description="FRG" evidence="2">
    <location>
        <begin position="191"/>
        <end position="292"/>
    </location>
</feature>
<proteinExistence type="predicted"/>
<gene>
    <name evidence="3" type="ORF">BJ972_002798</name>
    <name evidence="4" type="ORF">ESP50_14325</name>
</gene>
<reference evidence="3 6" key="2">
    <citation type="submission" date="2020-07" db="EMBL/GenBank/DDBJ databases">
        <title>Sequencing the genomes of 1000 actinobacteria strains.</title>
        <authorList>
            <person name="Klenk H.-P."/>
        </authorList>
    </citation>
    <scope>NUCLEOTIDE SEQUENCE [LARGE SCALE GENOMIC DNA]</scope>
    <source>
        <strain evidence="3 6">DSM 23870</strain>
    </source>
</reference>
<feature type="region of interest" description="Disordered" evidence="1">
    <location>
        <begin position="1"/>
        <end position="34"/>
    </location>
</feature>
<sequence length="460" mass="50532">MSPEAGNDISGPSDSGPGEAGLRAGEEPEDLTAEADDIPTDLAAIGNLPGTEDVLRKFATLGAQQAFQIDPAILKQVLVPMRGLEVGINSPAQEVFKWLSPALLESLRLAPLEGPDSFWKSITLTSRFLRDSASVESLYSAAQLAAAAGSEPTSKPRASRTPEVFFSEHVVEICDVRSLLKALSAVQTKHHLHRPVWRGQQDAAWAVHSSLHRQLEQSAKVDEDRLIAAEIATLDSGREWGKRVRRPVEFFAKLQHHGAPTRLLDATVDPEIATWFAVEAHPTLDEVDGLVLGWGRAPRRQSGISESDASVPDGDGVPFWHAWTDNEQRRRVDWGTGTKTWAWFPPALSDRMRAQRAGFLLEAGPILTKDVESIFSNALSQDWRASEIVRATSIVGLPSRHDVLTKPNDANLVPLFAFRILARAKRDIREYLKLKGLTYSSVYPDIGGLVQHLRGPYGPR</sequence>
<evidence type="ECO:0000259" key="2">
    <source>
        <dbReference type="SMART" id="SM00901"/>
    </source>
</evidence>
<protein>
    <submittedName>
        <fullName evidence="4">FRG domain-containing protein</fullName>
    </submittedName>
</protein>
<comment type="caution">
    <text evidence="4">The sequence shown here is derived from an EMBL/GenBank/DDBJ whole genome shotgun (WGS) entry which is preliminary data.</text>
</comment>
<reference evidence="4 5" key="1">
    <citation type="submission" date="2019-01" db="EMBL/GenBank/DDBJ databases">
        <title>Agromyces.</title>
        <authorList>
            <person name="Li J."/>
        </authorList>
    </citation>
    <scope>NUCLEOTIDE SEQUENCE [LARGE SCALE GENOMIC DNA]</scope>
    <source>
        <strain evidence="4 5">DSM 23870</strain>
    </source>
</reference>
<dbReference type="EMBL" id="JACCBI010000001">
    <property type="protein sequence ID" value="NYD68279.1"/>
    <property type="molecule type" value="Genomic_DNA"/>
</dbReference>
<organism evidence="4 5">
    <name type="scientific">Agromyces atrinae</name>
    <dbReference type="NCBI Taxonomy" id="592376"/>
    <lineage>
        <taxon>Bacteria</taxon>
        <taxon>Bacillati</taxon>
        <taxon>Actinomycetota</taxon>
        <taxon>Actinomycetes</taxon>
        <taxon>Micrococcales</taxon>
        <taxon>Microbacteriaceae</taxon>
        <taxon>Agromyces</taxon>
    </lineage>
</organism>
<dbReference type="InterPro" id="IPR014966">
    <property type="entry name" value="FRG-dom"/>
</dbReference>
<dbReference type="AlphaFoldDB" id="A0A4Q2M973"/>
<dbReference type="EMBL" id="SDPM01000008">
    <property type="protein sequence ID" value="RXZ85660.1"/>
    <property type="molecule type" value="Genomic_DNA"/>
</dbReference>
<evidence type="ECO:0000313" key="6">
    <source>
        <dbReference type="Proteomes" id="UP000581087"/>
    </source>
</evidence>
<dbReference type="RefSeq" id="WP_129176353.1">
    <property type="nucleotide sequence ID" value="NZ_JACCBI010000001.1"/>
</dbReference>
<evidence type="ECO:0000313" key="5">
    <source>
        <dbReference type="Proteomes" id="UP000292686"/>
    </source>
</evidence>
<accession>A0A4Q2M973</accession>
<dbReference type="Proteomes" id="UP000581087">
    <property type="component" value="Unassembled WGS sequence"/>
</dbReference>